<evidence type="ECO:0000313" key="3">
    <source>
        <dbReference type="Proteomes" id="UP000462212"/>
    </source>
</evidence>
<feature type="domain" description="Piwi" evidence="1">
    <location>
        <begin position="1"/>
        <end position="172"/>
    </location>
</feature>
<dbReference type="Gene3D" id="3.30.420.10">
    <property type="entry name" value="Ribonuclease H-like superfamily/Ribonuclease H"/>
    <property type="match status" value="1"/>
</dbReference>
<name>A0A8H8U6L7_9HELO</name>
<dbReference type="EMBL" id="QGMJ01000800">
    <property type="protein sequence ID" value="TVY33446.1"/>
    <property type="molecule type" value="Genomic_DNA"/>
</dbReference>
<dbReference type="AlphaFoldDB" id="A0A8H8U6L7"/>
<dbReference type="InterPro" id="IPR036397">
    <property type="entry name" value="RNaseH_sf"/>
</dbReference>
<keyword evidence="3" id="KW-1185">Reference proteome</keyword>
<dbReference type="Proteomes" id="UP000462212">
    <property type="component" value="Unassembled WGS sequence"/>
</dbReference>
<comment type="caution">
    <text evidence="2">The sequence shown here is derived from an EMBL/GenBank/DDBJ whole genome shotgun (WGS) entry which is preliminary data.</text>
</comment>
<dbReference type="SMART" id="SM00950">
    <property type="entry name" value="Piwi"/>
    <property type="match status" value="1"/>
</dbReference>
<dbReference type="InterPro" id="IPR003165">
    <property type="entry name" value="Piwi"/>
</dbReference>
<sequence>MVLERLAAYRRWSQHLPRHILFYRDNVSKSQYGEVRATELSKIQNACRKATQAGETEPLNTLVIVGKRHHARFYSTNVNERRNLDPGLIVDTDVFAPKQFNIYLQSHGSPKGTARSGHFVVLENGSRYTADELQSITNNICFMSSRATKGLSVCTPARYADLLCARLRMYMRPALEITIALHLWLFQLTLAPGGTDDTAFYGAQQWQTRLQAGGPIPSILPSTIS</sequence>
<evidence type="ECO:0000313" key="2">
    <source>
        <dbReference type="EMBL" id="TVY33446.1"/>
    </source>
</evidence>
<feature type="non-terminal residue" evidence="2">
    <location>
        <position position="225"/>
    </location>
</feature>
<dbReference type="GO" id="GO:0003676">
    <property type="term" value="F:nucleic acid binding"/>
    <property type="evidence" value="ECO:0007669"/>
    <property type="project" value="InterPro"/>
</dbReference>
<dbReference type="Pfam" id="PF02171">
    <property type="entry name" value="Piwi"/>
    <property type="match status" value="1"/>
</dbReference>
<proteinExistence type="predicted"/>
<accession>A0A8H8U6L7</accession>
<dbReference type="PROSITE" id="PS50822">
    <property type="entry name" value="PIWI"/>
    <property type="match status" value="1"/>
</dbReference>
<organism evidence="2 3">
    <name type="scientific">Lachnellula subtilissima</name>
    <dbReference type="NCBI Taxonomy" id="602034"/>
    <lineage>
        <taxon>Eukaryota</taxon>
        <taxon>Fungi</taxon>
        <taxon>Dikarya</taxon>
        <taxon>Ascomycota</taxon>
        <taxon>Pezizomycotina</taxon>
        <taxon>Leotiomycetes</taxon>
        <taxon>Helotiales</taxon>
        <taxon>Lachnaceae</taxon>
        <taxon>Lachnellula</taxon>
    </lineage>
</organism>
<dbReference type="SUPFAM" id="SSF53098">
    <property type="entry name" value="Ribonuclease H-like"/>
    <property type="match status" value="1"/>
</dbReference>
<reference evidence="2 3" key="1">
    <citation type="submission" date="2018-05" db="EMBL/GenBank/DDBJ databases">
        <title>Genome sequencing and assembly of the regulated plant pathogen Lachnellula willkommii and related sister species for the development of diagnostic species identification markers.</title>
        <authorList>
            <person name="Giroux E."/>
            <person name="Bilodeau G."/>
        </authorList>
    </citation>
    <scope>NUCLEOTIDE SEQUENCE [LARGE SCALE GENOMIC DNA]</scope>
    <source>
        <strain evidence="2 3">CBS 197.66</strain>
    </source>
</reference>
<dbReference type="PANTHER" id="PTHR22891">
    <property type="entry name" value="EUKARYOTIC TRANSLATION INITIATION FACTOR 2C"/>
    <property type="match status" value="1"/>
</dbReference>
<evidence type="ECO:0000259" key="1">
    <source>
        <dbReference type="PROSITE" id="PS50822"/>
    </source>
</evidence>
<gene>
    <name evidence="2" type="primary">AGO1</name>
    <name evidence="2" type="ORF">LSUB1_G005189</name>
</gene>
<dbReference type="OrthoDB" id="10252740at2759"/>
<protein>
    <submittedName>
        <fullName evidence="2">Protein argonaute</fullName>
    </submittedName>
</protein>
<dbReference type="InterPro" id="IPR012337">
    <property type="entry name" value="RNaseH-like_sf"/>
</dbReference>